<proteinExistence type="inferred from homology"/>
<sequence length="330" mass="35784">MGEQAKKSDIRRALHQDSVLANTAILYYKEGLTQNEIALRLGVSRQTVINYLRLAREQNIVDIRINGASFTVSNTSRDLRAKYKLADVYIAGLTADGDSADVAYKAQINRQVAQVGAMALHEILQPGELVGIAWGETIYHLANEAPYRIIEDLTVCQIIGSMTTPLVMTAEGCAISLASRLGAECHTLHAPAILTSVDLAEALRNEPVIREQLERLKTIDRSVFSVGNCDSDTPIVQSAITTDEEFDWYRARGAVGVLCGRFIDSSGTHIKGPMDGRMIGIDLSCLKERANGILVAGGPAKFDAISATLNGGYVSHLVTDERTAQALLEI</sequence>
<keyword evidence="3" id="KW-0238">DNA-binding</keyword>
<evidence type="ECO:0000256" key="3">
    <source>
        <dbReference type="ARBA" id="ARBA00023125"/>
    </source>
</evidence>
<gene>
    <name evidence="6" type="ORF">OOZ53_06900</name>
</gene>
<evidence type="ECO:0000256" key="2">
    <source>
        <dbReference type="ARBA" id="ARBA00023015"/>
    </source>
</evidence>
<evidence type="ECO:0000256" key="1">
    <source>
        <dbReference type="ARBA" id="ARBA00010466"/>
    </source>
</evidence>
<dbReference type="Proteomes" id="UP001148313">
    <property type="component" value="Unassembled WGS sequence"/>
</dbReference>
<dbReference type="InterPro" id="IPR051054">
    <property type="entry name" value="SorC_transcr_regulators"/>
</dbReference>
<dbReference type="Gene3D" id="3.40.50.1360">
    <property type="match status" value="1"/>
</dbReference>
<evidence type="ECO:0000313" key="6">
    <source>
        <dbReference type="EMBL" id="MDA4845072.1"/>
    </source>
</evidence>
<comment type="caution">
    <text evidence="6">The sequence shown here is derived from an EMBL/GenBank/DDBJ whole genome shotgun (WGS) entry which is preliminary data.</text>
</comment>
<evidence type="ECO:0000313" key="7">
    <source>
        <dbReference type="Proteomes" id="UP001148313"/>
    </source>
</evidence>
<reference evidence="6" key="1">
    <citation type="submission" date="2022-11" db="EMBL/GenBank/DDBJ databases">
        <title>Hoeflea poritis sp. nov., isolated from scleractinian coral Porites lutea.</title>
        <authorList>
            <person name="Zhang G."/>
            <person name="Wei Q."/>
            <person name="Cai L."/>
        </authorList>
    </citation>
    <scope>NUCLEOTIDE SEQUENCE</scope>
    <source>
        <strain evidence="6">E7-10</strain>
    </source>
</reference>
<dbReference type="SUPFAM" id="SSF88659">
    <property type="entry name" value="Sigma3 and sigma4 domains of RNA polymerase sigma factors"/>
    <property type="match status" value="1"/>
</dbReference>
<evidence type="ECO:0000259" key="5">
    <source>
        <dbReference type="Pfam" id="PF04198"/>
    </source>
</evidence>
<organism evidence="6 7">
    <name type="scientific">Hoeflea poritis</name>
    <dbReference type="NCBI Taxonomy" id="2993659"/>
    <lineage>
        <taxon>Bacteria</taxon>
        <taxon>Pseudomonadati</taxon>
        <taxon>Pseudomonadota</taxon>
        <taxon>Alphaproteobacteria</taxon>
        <taxon>Hyphomicrobiales</taxon>
        <taxon>Rhizobiaceae</taxon>
        <taxon>Hoeflea</taxon>
    </lineage>
</organism>
<evidence type="ECO:0000256" key="4">
    <source>
        <dbReference type="ARBA" id="ARBA00023163"/>
    </source>
</evidence>
<dbReference type="Gene3D" id="1.10.10.10">
    <property type="entry name" value="Winged helix-like DNA-binding domain superfamily/Winged helix DNA-binding domain"/>
    <property type="match status" value="1"/>
</dbReference>
<comment type="similarity">
    <text evidence="1">Belongs to the SorC transcriptional regulatory family.</text>
</comment>
<dbReference type="RefSeq" id="WP_271088628.1">
    <property type="nucleotide sequence ID" value="NZ_JAPJZH010000003.1"/>
</dbReference>
<feature type="domain" description="Sugar-binding" evidence="5">
    <location>
        <begin position="75"/>
        <end position="329"/>
    </location>
</feature>
<accession>A0ABT4VK12</accession>
<name>A0ABT4VK12_9HYPH</name>
<keyword evidence="2" id="KW-0805">Transcription regulation</keyword>
<dbReference type="EMBL" id="JAPJZH010000003">
    <property type="protein sequence ID" value="MDA4845072.1"/>
    <property type="molecule type" value="Genomic_DNA"/>
</dbReference>
<dbReference type="InterPro" id="IPR007324">
    <property type="entry name" value="Sugar-bd_dom_put"/>
</dbReference>
<dbReference type="InterPro" id="IPR013324">
    <property type="entry name" value="RNA_pol_sigma_r3/r4-like"/>
</dbReference>
<dbReference type="PANTHER" id="PTHR34294">
    <property type="entry name" value="TRANSCRIPTIONAL REGULATOR-RELATED"/>
    <property type="match status" value="1"/>
</dbReference>
<keyword evidence="4" id="KW-0804">Transcription</keyword>
<protein>
    <submittedName>
        <fullName evidence="6">Sugar-binding transcriptional regulator</fullName>
    </submittedName>
</protein>
<dbReference type="PANTHER" id="PTHR34294:SF1">
    <property type="entry name" value="TRANSCRIPTIONAL REGULATOR LSRR"/>
    <property type="match status" value="1"/>
</dbReference>
<dbReference type="InterPro" id="IPR037171">
    <property type="entry name" value="NagB/RpiA_transferase-like"/>
</dbReference>
<dbReference type="Pfam" id="PF04198">
    <property type="entry name" value="Sugar-bind"/>
    <property type="match status" value="1"/>
</dbReference>
<keyword evidence="7" id="KW-1185">Reference proteome</keyword>
<dbReference type="InterPro" id="IPR036388">
    <property type="entry name" value="WH-like_DNA-bd_sf"/>
</dbReference>
<dbReference type="SUPFAM" id="SSF100950">
    <property type="entry name" value="NagB/RpiA/CoA transferase-like"/>
    <property type="match status" value="1"/>
</dbReference>